<evidence type="ECO:0000313" key="2">
    <source>
        <dbReference type="EMBL" id="KAH9366526.1"/>
    </source>
</evidence>
<comment type="caution">
    <text evidence="2">The sequence shown here is derived from an EMBL/GenBank/DDBJ whole genome shotgun (WGS) entry which is preliminary data.</text>
</comment>
<feature type="domain" description="PiggyBac transposable element-derived protein" evidence="1">
    <location>
        <begin position="1"/>
        <end position="140"/>
    </location>
</feature>
<reference evidence="2 3" key="1">
    <citation type="journal article" date="2020" name="Cell">
        <title>Large-Scale Comparative Analyses of Tick Genomes Elucidate Their Genetic Diversity and Vector Capacities.</title>
        <authorList>
            <consortium name="Tick Genome and Microbiome Consortium (TIGMIC)"/>
            <person name="Jia N."/>
            <person name="Wang J."/>
            <person name="Shi W."/>
            <person name="Du L."/>
            <person name="Sun Y."/>
            <person name="Zhan W."/>
            <person name="Jiang J.F."/>
            <person name="Wang Q."/>
            <person name="Zhang B."/>
            <person name="Ji P."/>
            <person name="Bell-Sakyi L."/>
            <person name="Cui X.M."/>
            <person name="Yuan T.T."/>
            <person name="Jiang B.G."/>
            <person name="Yang W.F."/>
            <person name="Lam T.T."/>
            <person name="Chang Q.C."/>
            <person name="Ding S.J."/>
            <person name="Wang X.J."/>
            <person name="Zhu J.G."/>
            <person name="Ruan X.D."/>
            <person name="Zhao L."/>
            <person name="Wei J.T."/>
            <person name="Ye R.Z."/>
            <person name="Que T.C."/>
            <person name="Du C.H."/>
            <person name="Zhou Y.H."/>
            <person name="Cheng J.X."/>
            <person name="Dai P.F."/>
            <person name="Guo W.B."/>
            <person name="Han X.H."/>
            <person name="Huang E.J."/>
            <person name="Li L.F."/>
            <person name="Wei W."/>
            <person name="Gao Y.C."/>
            <person name="Liu J.Z."/>
            <person name="Shao H.Z."/>
            <person name="Wang X."/>
            <person name="Wang C.C."/>
            <person name="Yang T.C."/>
            <person name="Huo Q.B."/>
            <person name="Li W."/>
            <person name="Chen H.Y."/>
            <person name="Chen S.E."/>
            <person name="Zhou L.G."/>
            <person name="Ni X.B."/>
            <person name="Tian J.H."/>
            <person name="Sheng Y."/>
            <person name="Liu T."/>
            <person name="Pan Y.S."/>
            <person name="Xia L.Y."/>
            <person name="Li J."/>
            <person name="Zhao F."/>
            <person name="Cao W.C."/>
        </authorList>
    </citation>
    <scope>NUCLEOTIDE SEQUENCE [LARGE SCALE GENOMIC DNA]</scope>
    <source>
        <strain evidence="2">HaeL-2018</strain>
    </source>
</reference>
<gene>
    <name evidence="2" type="ORF">HPB48_010320</name>
</gene>
<keyword evidence="3" id="KW-1185">Reference proteome</keyword>
<sequence length="146" mass="16752">MPLKRFQALRCYVPFANNLDQGTNRERLSNVRPLYENLREQFLKIPAQRKQSIYEAMVAYEGTCAGNLPQYASNKPEKWGFKIFCRSSSTGFFHDVLLYQATRTFFNVSLSSKEHNLHLGAKVLLTLSRTIGAPQHSVLLSVQLFH</sequence>
<dbReference type="PANTHER" id="PTHR47272">
    <property type="entry name" value="DDE_TNP_1_7 DOMAIN-CONTAINING PROTEIN"/>
    <property type="match status" value="1"/>
</dbReference>
<dbReference type="VEuPathDB" id="VectorBase:HLOH_053808"/>
<dbReference type="EMBL" id="JABSTR010000004">
    <property type="protein sequence ID" value="KAH9366526.1"/>
    <property type="molecule type" value="Genomic_DNA"/>
</dbReference>
<dbReference type="AlphaFoldDB" id="A0A9J6FJW1"/>
<organism evidence="2 3">
    <name type="scientific">Haemaphysalis longicornis</name>
    <name type="common">Bush tick</name>
    <dbReference type="NCBI Taxonomy" id="44386"/>
    <lineage>
        <taxon>Eukaryota</taxon>
        <taxon>Metazoa</taxon>
        <taxon>Ecdysozoa</taxon>
        <taxon>Arthropoda</taxon>
        <taxon>Chelicerata</taxon>
        <taxon>Arachnida</taxon>
        <taxon>Acari</taxon>
        <taxon>Parasitiformes</taxon>
        <taxon>Ixodida</taxon>
        <taxon>Ixodoidea</taxon>
        <taxon>Ixodidae</taxon>
        <taxon>Haemaphysalinae</taxon>
        <taxon>Haemaphysalis</taxon>
    </lineage>
</organism>
<evidence type="ECO:0000313" key="3">
    <source>
        <dbReference type="Proteomes" id="UP000821853"/>
    </source>
</evidence>
<dbReference type="InterPro" id="IPR029526">
    <property type="entry name" value="PGBD"/>
</dbReference>
<dbReference type="OrthoDB" id="6437305at2759"/>
<dbReference type="PANTHER" id="PTHR47272:SF1">
    <property type="entry name" value="PIGGYBAC TRANSPOSABLE ELEMENT-DERIVED PROTEIN 3-LIKE"/>
    <property type="match status" value="1"/>
</dbReference>
<name>A0A9J6FJW1_HAELO</name>
<accession>A0A9J6FJW1</accession>
<proteinExistence type="predicted"/>
<dbReference type="Proteomes" id="UP000821853">
    <property type="component" value="Chromosome 2"/>
</dbReference>
<dbReference type="Pfam" id="PF13843">
    <property type="entry name" value="DDE_Tnp_1_7"/>
    <property type="match status" value="1"/>
</dbReference>
<protein>
    <recommendedName>
        <fullName evidence="1">PiggyBac transposable element-derived protein domain-containing protein</fullName>
    </recommendedName>
</protein>
<dbReference type="OMA" id="QSIYEAM"/>
<evidence type="ECO:0000259" key="1">
    <source>
        <dbReference type="Pfam" id="PF13843"/>
    </source>
</evidence>